<reference evidence="2 3" key="1">
    <citation type="submission" date="2021-05" db="EMBL/GenBank/DDBJ databases">
        <title>Genome Assembly of Synthetic Allotetraploid Brassica napus Reveals Homoeologous Exchanges between Subgenomes.</title>
        <authorList>
            <person name="Davis J.T."/>
        </authorList>
    </citation>
    <scope>NUCLEOTIDE SEQUENCE [LARGE SCALE GENOMIC DNA]</scope>
    <source>
        <strain evidence="3">cv. Da-Ae</strain>
        <tissue evidence="2">Seedling</tissue>
    </source>
</reference>
<gene>
    <name evidence="2" type="ORF">HID58_055335</name>
</gene>
<evidence type="ECO:0000313" key="2">
    <source>
        <dbReference type="EMBL" id="KAH0892906.1"/>
    </source>
</evidence>
<protein>
    <submittedName>
        <fullName evidence="2">Uncharacterized protein</fullName>
    </submittedName>
</protein>
<accession>A0ABQ8AK91</accession>
<evidence type="ECO:0000313" key="3">
    <source>
        <dbReference type="Proteomes" id="UP000824890"/>
    </source>
</evidence>
<name>A0ABQ8AK91_BRANA</name>
<comment type="caution">
    <text evidence="2">The sequence shown here is derived from an EMBL/GenBank/DDBJ whole genome shotgun (WGS) entry which is preliminary data.</text>
</comment>
<organism evidence="2 3">
    <name type="scientific">Brassica napus</name>
    <name type="common">Rape</name>
    <dbReference type="NCBI Taxonomy" id="3708"/>
    <lineage>
        <taxon>Eukaryota</taxon>
        <taxon>Viridiplantae</taxon>
        <taxon>Streptophyta</taxon>
        <taxon>Embryophyta</taxon>
        <taxon>Tracheophyta</taxon>
        <taxon>Spermatophyta</taxon>
        <taxon>Magnoliopsida</taxon>
        <taxon>eudicotyledons</taxon>
        <taxon>Gunneridae</taxon>
        <taxon>Pentapetalae</taxon>
        <taxon>rosids</taxon>
        <taxon>malvids</taxon>
        <taxon>Brassicales</taxon>
        <taxon>Brassicaceae</taxon>
        <taxon>Brassiceae</taxon>
        <taxon>Brassica</taxon>
    </lineage>
</organism>
<keyword evidence="3" id="KW-1185">Reference proteome</keyword>
<dbReference type="EMBL" id="JAGKQM010000013">
    <property type="protein sequence ID" value="KAH0892906.1"/>
    <property type="molecule type" value="Genomic_DNA"/>
</dbReference>
<proteinExistence type="predicted"/>
<dbReference type="Proteomes" id="UP000824890">
    <property type="component" value="Unassembled WGS sequence"/>
</dbReference>
<evidence type="ECO:0000256" key="1">
    <source>
        <dbReference type="SAM" id="MobiDB-lite"/>
    </source>
</evidence>
<sequence length="61" mass="6662">MGYEELKPIANTRTPDGDFEGPEIAEQLGRSQNSYGDHGTVASITGAAHYKKRSTHKEGTR</sequence>
<feature type="region of interest" description="Disordered" evidence="1">
    <location>
        <begin position="1"/>
        <end position="61"/>
    </location>
</feature>